<name>A0A292PSU6_9PEZI</name>
<keyword evidence="1" id="KW-0472">Membrane</keyword>
<reference evidence="2" key="1">
    <citation type="submission" date="2015-10" db="EMBL/GenBank/DDBJ databases">
        <authorList>
            <person name="Regsiter A."/>
            <person name="william w."/>
        </authorList>
    </citation>
    <scope>NUCLEOTIDE SEQUENCE</scope>
    <source>
        <strain evidence="2">Montdore</strain>
    </source>
</reference>
<organism evidence="2 3">
    <name type="scientific">Tuber aestivum</name>
    <name type="common">summer truffle</name>
    <dbReference type="NCBI Taxonomy" id="59557"/>
    <lineage>
        <taxon>Eukaryota</taxon>
        <taxon>Fungi</taxon>
        <taxon>Dikarya</taxon>
        <taxon>Ascomycota</taxon>
        <taxon>Pezizomycotina</taxon>
        <taxon>Pezizomycetes</taxon>
        <taxon>Pezizales</taxon>
        <taxon>Tuberaceae</taxon>
        <taxon>Tuber</taxon>
    </lineage>
</organism>
<accession>A0A292PSU6</accession>
<dbReference type="EMBL" id="LN891043">
    <property type="protein sequence ID" value="CUS10606.1"/>
    <property type="molecule type" value="Genomic_DNA"/>
</dbReference>
<keyword evidence="1" id="KW-1133">Transmembrane helix</keyword>
<feature type="transmembrane region" description="Helical" evidence="1">
    <location>
        <begin position="84"/>
        <end position="106"/>
    </location>
</feature>
<feature type="transmembrane region" description="Helical" evidence="1">
    <location>
        <begin position="118"/>
        <end position="138"/>
    </location>
</feature>
<proteinExistence type="predicted"/>
<dbReference type="AlphaFoldDB" id="A0A292PSU6"/>
<keyword evidence="1" id="KW-0812">Transmembrane</keyword>
<protein>
    <submittedName>
        <fullName evidence="2">Uncharacterized protein</fullName>
    </submittedName>
</protein>
<evidence type="ECO:0000313" key="2">
    <source>
        <dbReference type="EMBL" id="CUS10606.1"/>
    </source>
</evidence>
<evidence type="ECO:0000256" key="1">
    <source>
        <dbReference type="SAM" id="Phobius"/>
    </source>
</evidence>
<keyword evidence="3" id="KW-1185">Reference proteome</keyword>
<dbReference type="Proteomes" id="UP001412239">
    <property type="component" value="Unassembled WGS sequence"/>
</dbReference>
<evidence type="ECO:0000313" key="3">
    <source>
        <dbReference type="Proteomes" id="UP001412239"/>
    </source>
</evidence>
<sequence>MSGSLTSREIAKTDRKHRELIRPRSNHPGIPFSAPALLCLWAPSILCCRNHHYPFFLPCVHHVVPQHNHEILPDCYWRKSHFSLCPACSSFKTFICSLVPFTLIIIPSSNTFLITKYFFFFHFSFMYLLPPFFPLLAIDR</sequence>
<gene>
    <name evidence="2" type="ORF">GSTUAT00005360001</name>
</gene>